<dbReference type="InterPro" id="IPR011013">
    <property type="entry name" value="Gal_mutarotase_sf_dom"/>
</dbReference>
<dbReference type="SUPFAM" id="SSF49785">
    <property type="entry name" value="Galactose-binding domain-like"/>
    <property type="match status" value="1"/>
</dbReference>
<dbReference type="PANTHER" id="PTHR46323">
    <property type="entry name" value="BETA-GALACTOSIDASE"/>
    <property type="match status" value="1"/>
</dbReference>
<dbReference type="Proteomes" id="UP000526184">
    <property type="component" value="Unassembled WGS sequence"/>
</dbReference>
<accession>A0A7Z0TBY0</accession>
<dbReference type="Pfam" id="PF02836">
    <property type="entry name" value="Glyco_hydro_2_C"/>
    <property type="match status" value="1"/>
</dbReference>
<name>A0A7Z0TBY0_9FUSO</name>
<dbReference type="InterPro" id="IPR050347">
    <property type="entry name" value="Bact_Beta-galactosidase"/>
</dbReference>
<dbReference type="InterPro" id="IPR006104">
    <property type="entry name" value="Glyco_hydro_2_N"/>
</dbReference>
<dbReference type="InterPro" id="IPR023230">
    <property type="entry name" value="Glyco_hydro_2_CS"/>
</dbReference>
<dbReference type="Gene3D" id="3.20.20.80">
    <property type="entry name" value="Glycosidases"/>
    <property type="match status" value="1"/>
</dbReference>
<comment type="caution">
    <text evidence="8">The sequence shown here is derived from an EMBL/GenBank/DDBJ whole genome shotgun (WGS) entry which is preliminary data.</text>
</comment>
<dbReference type="PRINTS" id="PR00132">
    <property type="entry name" value="GLHYDRLASE2"/>
</dbReference>
<evidence type="ECO:0000256" key="6">
    <source>
        <dbReference type="ARBA" id="ARBA00032230"/>
    </source>
</evidence>
<reference evidence="8 9" key="1">
    <citation type="submission" date="2020-05" db="EMBL/GenBank/DDBJ databases">
        <title>Streptobacillus felis strain LHL191014123.</title>
        <authorList>
            <person name="Fawzy A."/>
            <person name="Rau J."/>
            <person name="Risse K."/>
            <person name="Schauerte N."/>
            <person name="Geiger C."/>
            <person name="Blom J."/>
            <person name="Imirzalioglu C."/>
            <person name="Falgenhauer J."/>
            <person name="Bach A."/>
            <person name="Herden C."/>
            <person name="Eisenberg T."/>
        </authorList>
    </citation>
    <scope>NUCLEOTIDE SEQUENCE [LARGE SCALE GENOMIC DNA]</scope>
    <source>
        <strain evidence="8 9">LHL191014123</strain>
    </source>
</reference>
<dbReference type="SUPFAM" id="SSF74650">
    <property type="entry name" value="Galactose mutarotase-like"/>
    <property type="match status" value="1"/>
</dbReference>
<dbReference type="Gene3D" id="2.60.120.260">
    <property type="entry name" value="Galactose-binding domain-like"/>
    <property type="match status" value="1"/>
</dbReference>
<dbReference type="PROSITE" id="PS00719">
    <property type="entry name" value="GLYCOSYL_HYDROL_F2_1"/>
    <property type="match status" value="1"/>
</dbReference>
<keyword evidence="4" id="KW-0378">Hydrolase</keyword>
<dbReference type="GO" id="GO:0030246">
    <property type="term" value="F:carbohydrate binding"/>
    <property type="evidence" value="ECO:0007669"/>
    <property type="project" value="InterPro"/>
</dbReference>
<evidence type="ECO:0000313" key="8">
    <source>
        <dbReference type="EMBL" id="NYV27848.1"/>
    </source>
</evidence>
<dbReference type="InterPro" id="IPR036156">
    <property type="entry name" value="Beta-gal/glucu_dom_sf"/>
</dbReference>
<protein>
    <recommendedName>
        <fullName evidence="3">beta-galactosidase</fullName>
        <ecNumber evidence="3">3.2.1.23</ecNumber>
    </recommendedName>
    <alternativeName>
        <fullName evidence="6">Lactase</fullName>
    </alternativeName>
</protein>
<dbReference type="Pfam" id="PF02837">
    <property type="entry name" value="Glyco_hydro_2_N"/>
    <property type="match status" value="1"/>
</dbReference>
<dbReference type="InterPro" id="IPR013783">
    <property type="entry name" value="Ig-like_fold"/>
</dbReference>
<dbReference type="PANTHER" id="PTHR46323:SF2">
    <property type="entry name" value="BETA-GALACTOSIDASE"/>
    <property type="match status" value="1"/>
</dbReference>
<dbReference type="RefSeq" id="WP_180135879.1">
    <property type="nucleotide sequence ID" value="NZ_JABMKT010000013.1"/>
</dbReference>
<dbReference type="InterPro" id="IPR006101">
    <property type="entry name" value="Glyco_hydro_2"/>
</dbReference>
<dbReference type="AlphaFoldDB" id="A0A7Z0TBY0"/>
<dbReference type="EMBL" id="JABMKT010000013">
    <property type="protein sequence ID" value="NYV27848.1"/>
    <property type="molecule type" value="Genomic_DNA"/>
</dbReference>
<dbReference type="Gene3D" id="2.60.40.10">
    <property type="entry name" value="Immunoglobulins"/>
    <property type="match status" value="1"/>
</dbReference>
<dbReference type="EC" id="3.2.1.23" evidence="3"/>
<gene>
    <name evidence="8" type="primary">ebgA</name>
    <name evidence="8" type="ORF">HP397_03295</name>
</gene>
<comment type="catalytic activity">
    <reaction evidence="1">
        <text>Hydrolysis of terminal non-reducing beta-D-galactose residues in beta-D-galactosides.</text>
        <dbReference type="EC" id="3.2.1.23"/>
    </reaction>
</comment>
<organism evidence="8 9">
    <name type="scientific">Streptobacillus felis</name>
    <dbReference type="NCBI Taxonomy" id="1384509"/>
    <lineage>
        <taxon>Bacteria</taxon>
        <taxon>Fusobacteriati</taxon>
        <taxon>Fusobacteriota</taxon>
        <taxon>Fusobacteriia</taxon>
        <taxon>Fusobacteriales</taxon>
        <taxon>Leptotrichiaceae</taxon>
        <taxon>Streptobacillus</taxon>
    </lineage>
</organism>
<dbReference type="Pfam" id="PF02929">
    <property type="entry name" value="Bgal_small_N"/>
    <property type="match status" value="1"/>
</dbReference>
<keyword evidence="5" id="KW-0326">Glycosidase</keyword>
<evidence type="ECO:0000256" key="1">
    <source>
        <dbReference type="ARBA" id="ARBA00001412"/>
    </source>
</evidence>
<dbReference type="InterPro" id="IPR017853">
    <property type="entry name" value="GH"/>
</dbReference>
<dbReference type="GO" id="GO:0005990">
    <property type="term" value="P:lactose catabolic process"/>
    <property type="evidence" value="ECO:0007669"/>
    <property type="project" value="TreeGrafter"/>
</dbReference>
<evidence type="ECO:0000256" key="5">
    <source>
        <dbReference type="ARBA" id="ARBA00023295"/>
    </source>
</evidence>
<dbReference type="InterPro" id="IPR004199">
    <property type="entry name" value="B-gal_small/dom_5"/>
</dbReference>
<dbReference type="GO" id="GO:0004565">
    <property type="term" value="F:beta-galactosidase activity"/>
    <property type="evidence" value="ECO:0007669"/>
    <property type="project" value="UniProtKB-EC"/>
</dbReference>
<comment type="similarity">
    <text evidence="2">Belongs to the glycosyl hydrolase 2 family.</text>
</comment>
<dbReference type="InterPro" id="IPR014718">
    <property type="entry name" value="GH-type_carb-bd"/>
</dbReference>
<evidence type="ECO:0000256" key="3">
    <source>
        <dbReference type="ARBA" id="ARBA00012756"/>
    </source>
</evidence>
<keyword evidence="9" id="KW-1185">Reference proteome</keyword>
<dbReference type="GO" id="GO:0009341">
    <property type="term" value="C:beta-galactosidase complex"/>
    <property type="evidence" value="ECO:0007669"/>
    <property type="project" value="InterPro"/>
</dbReference>
<dbReference type="SUPFAM" id="SSF49303">
    <property type="entry name" value="beta-Galactosidase/glucuronidase domain"/>
    <property type="match status" value="2"/>
</dbReference>
<evidence type="ECO:0000256" key="2">
    <source>
        <dbReference type="ARBA" id="ARBA00007401"/>
    </source>
</evidence>
<evidence type="ECO:0000256" key="4">
    <source>
        <dbReference type="ARBA" id="ARBA00022801"/>
    </source>
</evidence>
<dbReference type="SMART" id="SM01038">
    <property type="entry name" value="Bgal_small_N"/>
    <property type="match status" value="1"/>
</dbReference>
<dbReference type="SUPFAM" id="SSF51445">
    <property type="entry name" value="(Trans)glycosidases"/>
    <property type="match status" value="1"/>
</dbReference>
<proteinExistence type="inferred from homology"/>
<evidence type="ECO:0000313" key="9">
    <source>
        <dbReference type="Proteomes" id="UP000526184"/>
    </source>
</evidence>
<dbReference type="InterPro" id="IPR008979">
    <property type="entry name" value="Galactose-bd-like_sf"/>
</dbReference>
<dbReference type="Gene3D" id="2.70.98.10">
    <property type="match status" value="1"/>
</dbReference>
<dbReference type="InterPro" id="IPR006103">
    <property type="entry name" value="Glyco_hydro_2_cat"/>
</dbReference>
<sequence length="983" mass="116516">MNKWENFNIIRENAIESKNTFYYYSDINFAKKFDKNFSKNFMSLNGDWYFTYLNNPNEVSVYEYGKIISKKTIRVPSLWQYEGYGKLQYTDEGYPFPIVYPYVPTDNPTGIYQKEVFFSDDYIGKKIVIRFDGVESYYELYVNGEYIGLAKGSRLKSEFNITNYVNIGEKNLLTVRVLQFSDATYFEDQDMWWASGIFRDVSIYTVEEKSIERYEVFSSYDSILKLNLFTEFNGKLDVKIILEDIEGNEILNKKEILDNGKGTYIYNLEDTIEWNPERPYLYNLYIINEQENEIISQKVGFRTIEIIDGIMYLNKKYFMMHGVNRHDNHHIYGRAVDEERIEKDVLLMKQNNINSVRTAHYPNSEHFYDLCDKYGLLVVSESDLETHGYVNTKNFDELAQDKKLEHIYIDRIERHIKEKMNHPSIIMWSLGNESGFGDNFLAMAKKSKELDPSRLVHYEEDRFAEGVDVISTMYSRVQMMNYMGENPFPKPRIICEYAHSMGNGPGGLMEYQNVFYKHKSIQGHFIWEWSDHGILDKKRNVIMYGGDYGDVPNNLNFCLDGLIFSDQSISPGLLQYKQVICPIKIRKNSNLEYETENLFWFRDTENIKIKYQIVEDGNIICEKELEKIIINSQEKRIIRISKIEYDNKDIYVNFIVEDLENNLELGKYQFNIYTRKYVELPKIKNNMKIKETYDLLKIIGQDYKIEFSKMNGKLIKYEKHNKNYLVKYGNINLFKPVIDNHKYENMDFWIPYYFELIQEHFREIKFEELDDRIIVNVKSIIAPPVYDFGYVANYKYEIFSDGIIKVTLKGEKYGEYKGVLPKIGFEIGVNKEFQNVEYYGMGPFENYVDSKELSIIGIYKSTIDNMFLNYSYPQDNGNHQNTKWIKLTNDNEEGLAIFSEEDLNFSVWNYTKENIQNAKHTDELIRSDYITLNLDMKLIGLGSNSWGSEILESYKIYFENFEYSFMIKSFVKGEEELCYYSKH</sequence>
<feature type="domain" description="Beta galactosidase small chain/" evidence="7">
    <location>
        <begin position="697"/>
        <end position="968"/>
    </location>
</feature>
<evidence type="ECO:0000259" key="7">
    <source>
        <dbReference type="SMART" id="SM01038"/>
    </source>
</evidence>